<evidence type="ECO:0000313" key="3">
    <source>
        <dbReference type="Proteomes" id="UP000799770"/>
    </source>
</evidence>
<dbReference type="Proteomes" id="UP000799770">
    <property type="component" value="Unassembled WGS sequence"/>
</dbReference>
<dbReference type="EMBL" id="ML977379">
    <property type="protein sequence ID" value="KAF2105512.1"/>
    <property type="molecule type" value="Genomic_DNA"/>
</dbReference>
<gene>
    <name evidence="2" type="ORF">BDV96DRAFT_608210</name>
</gene>
<dbReference type="AlphaFoldDB" id="A0A6A5YDZ8"/>
<evidence type="ECO:0000313" key="2">
    <source>
        <dbReference type="EMBL" id="KAF2105512.1"/>
    </source>
</evidence>
<protein>
    <submittedName>
        <fullName evidence="2">Uncharacterized protein</fullName>
    </submittedName>
</protein>
<feature type="region of interest" description="Disordered" evidence="1">
    <location>
        <begin position="123"/>
        <end position="165"/>
    </location>
</feature>
<sequence>MSRKVPSIGNLLAVVLDNSKLPGNSKLPANSKLPVNSDFDSKLPVDFSSKLPVNPKLPVNSDSDPKLPVNFDFNVKLPVDFNVKLPVDFSSKRPVEFGSKLPIQSELLYHPQLPKHEMKTEVVTNHQDNSSITSTSHAVDVVPSRKRTRNGVPLHSEGEKKRRLR</sequence>
<keyword evidence="3" id="KW-1185">Reference proteome</keyword>
<feature type="compositionally biased region" description="Polar residues" evidence="1">
    <location>
        <begin position="123"/>
        <end position="137"/>
    </location>
</feature>
<name>A0A6A5YDZ8_9PLEO</name>
<accession>A0A6A5YDZ8</accession>
<feature type="compositionally biased region" description="Basic and acidic residues" evidence="1">
    <location>
        <begin position="156"/>
        <end position="165"/>
    </location>
</feature>
<evidence type="ECO:0000256" key="1">
    <source>
        <dbReference type="SAM" id="MobiDB-lite"/>
    </source>
</evidence>
<reference evidence="2" key="1">
    <citation type="journal article" date="2020" name="Stud. Mycol.">
        <title>101 Dothideomycetes genomes: a test case for predicting lifestyles and emergence of pathogens.</title>
        <authorList>
            <person name="Haridas S."/>
            <person name="Albert R."/>
            <person name="Binder M."/>
            <person name="Bloem J."/>
            <person name="Labutti K."/>
            <person name="Salamov A."/>
            <person name="Andreopoulos B."/>
            <person name="Baker S."/>
            <person name="Barry K."/>
            <person name="Bills G."/>
            <person name="Bluhm B."/>
            <person name="Cannon C."/>
            <person name="Castanera R."/>
            <person name="Culley D."/>
            <person name="Daum C."/>
            <person name="Ezra D."/>
            <person name="Gonzalez J."/>
            <person name="Henrissat B."/>
            <person name="Kuo A."/>
            <person name="Liang C."/>
            <person name="Lipzen A."/>
            <person name="Lutzoni F."/>
            <person name="Magnuson J."/>
            <person name="Mondo S."/>
            <person name="Nolan M."/>
            <person name="Ohm R."/>
            <person name="Pangilinan J."/>
            <person name="Park H.-J."/>
            <person name="Ramirez L."/>
            <person name="Alfaro M."/>
            <person name="Sun H."/>
            <person name="Tritt A."/>
            <person name="Yoshinaga Y."/>
            <person name="Zwiers L.-H."/>
            <person name="Turgeon B."/>
            <person name="Goodwin S."/>
            <person name="Spatafora J."/>
            <person name="Crous P."/>
            <person name="Grigoriev I."/>
        </authorList>
    </citation>
    <scope>NUCLEOTIDE SEQUENCE</scope>
    <source>
        <strain evidence="2">CBS 627.86</strain>
    </source>
</reference>
<organism evidence="2 3">
    <name type="scientific">Lophiotrema nucula</name>
    <dbReference type="NCBI Taxonomy" id="690887"/>
    <lineage>
        <taxon>Eukaryota</taxon>
        <taxon>Fungi</taxon>
        <taxon>Dikarya</taxon>
        <taxon>Ascomycota</taxon>
        <taxon>Pezizomycotina</taxon>
        <taxon>Dothideomycetes</taxon>
        <taxon>Pleosporomycetidae</taxon>
        <taxon>Pleosporales</taxon>
        <taxon>Lophiotremataceae</taxon>
        <taxon>Lophiotrema</taxon>
    </lineage>
</organism>
<proteinExistence type="predicted"/>